<dbReference type="InterPro" id="IPR002347">
    <property type="entry name" value="SDR_fam"/>
</dbReference>
<organism evidence="3 4">
    <name type="scientific">Arsenicicoccus piscis</name>
    <dbReference type="NCBI Taxonomy" id="673954"/>
    <lineage>
        <taxon>Bacteria</taxon>
        <taxon>Bacillati</taxon>
        <taxon>Actinomycetota</taxon>
        <taxon>Actinomycetes</taxon>
        <taxon>Micrococcales</taxon>
        <taxon>Intrasporangiaceae</taxon>
        <taxon>Arsenicicoccus</taxon>
    </lineage>
</organism>
<comment type="caution">
    <text evidence="3">The sequence shown here is derived from an EMBL/GenBank/DDBJ whole genome shotgun (WGS) entry which is preliminary data.</text>
</comment>
<dbReference type="Gene3D" id="3.40.50.720">
    <property type="entry name" value="NAD(P)-binding Rossmann-like Domain"/>
    <property type="match status" value="1"/>
</dbReference>
<evidence type="ECO:0000256" key="1">
    <source>
        <dbReference type="ARBA" id="ARBA00006484"/>
    </source>
</evidence>
<keyword evidence="2" id="KW-0560">Oxidoreductase</keyword>
<name>A0ABQ6HN07_9MICO</name>
<gene>
    <name evidence="3" type="ORF">GCM10025862_08950</name>
</gene>
<dbReference type="CDD" id="cd05233">
    <property type="entry name" value="SDR_c"/>
    <property type="match status" value="1"/>
</dbReference>
<dbReference type="Pfam" id="PF13561">
    <property type="entry name" value="adh_short_C2"/>
    <property type="match status" value="1"/>
</dbReference>
<dbReference type="SUPFAM" id="SSF51735">
    <property type="entry name" value="NAD(P)-binding Rossmann-fold domains"/>
    <property type="match status" value="1"/>
</dbReference>
<sequence length="228" mass="23044">MLVTGASSGIGAAVVERLVDDGREVVAVSRRRPTALGVDPDRVCWIGADLADAGSLEDLVAAVLAEGRGLDGIVHAAGLQHAARLGAGAGAGLEQMWRVHVAAAMELVDGLTDQISDGGRIVLLGSRTQVGVAGKSGYAATKAALPALARSWAAELAPRAITVNVVAPGPTRTPMLDDPARAAVPVQPPPLGRLIEPAEVAALVGYLFRAEAAMITGQTLTICGGASL</sequence>
<accession>A0ABQ6HN07</accession>
<evidence type="ECO:0000313" key="4">
    <source>
        <dbReference type="Proteomes" id="UP001157109"/>
    </source>
</evidence>
<proteinExistence type="inferred from homology"/>
<dbReference type="Proteomes" id="UP001157109">
    <property type="component" value="Unassembled WGS sequence"/>
</dbReference>
<dbReference type="PANTHER" id="PTHR42760">
    <property type="entry name" value="SHORT-CHAIN DEHYDROGENASES/REDUCTASES FAMILY MEMBER"/>
    <property type="match status" value="1"/>
</dbReference>
<dbReference type="PANTHER" id="PTHR42760:SF133">
    <property type="entry name" value="3-OXOACYL-[ACYL-CARRIER-PROTEIN] REDUCTASE"/>
    <property type="match status" value="1"/>
</dbReference>
<protein>
    <submittedName>
        <fullName evidence="3">Oxidoreductase</fullName>
    </submittedName>
</protein>
<keyword evidence="4" id="KW-1185">Reference proteome</keyword>
<reference evidence="4" key="1">
    <citation type="journal article" date="2019" name="Int. J. Syst. Evol. Microbiol.">
        <title>The Global Catalogue of Microorganisms (GCM) 10K type strain sequencing project: providing services to taxonomists for standard genome sequencing and annotation.</title>
        <authorList>
            <consortium name="The Broad Institute Genomics Platform"/>
            <consortium name="The Broad Institute Genome Sequencing Center for Infectious Disease"/>
            <person name="Wu L."/>
            <person name="Ma J."/>
        </authorList>
    </citation>
    <scope>NUCLEOTIDE SEQUENCE [LARGE SCALE GENOMIC DNA]</scope>
    <source>
        <strain evidence="4">NBRC 105830</strain>
    </source>
</reference>
<evidence type="ECO:0000313" key="3">
    <source>
        <dbReference type="EMBL" id="GMA18874.1"/>
    </source>
</evidence>
<dbReference type="PRINTS" id="PR00081">
    <property type="entry name" value="GDHRDH"/>
</dbReference>
<dbReference type="EMBL" id="BSUJ01000001">
    <property type="protein sequence ID" value="GMA18874.1"/>
    <property type="molecule type" value="Genomic_DNA"/>
</dbReference>
<dbReference type="InterPro" id="IPR036291">
    <property type="entry name" value="NAD(P)-bd_dom_sf"/>
</dbReference>
<comment type="similarity">
    <text evidence="1">Belongs to the short-chain dehydrogenases/reductases (SDR) family.</text>
</comment>
<evidence type="ECO:0000256" key="2">
    <source>
        <dbReference type="ARBA" id="ARBA00023002"/>
    </source>
</evidence>